<dbReference type="SUPFAM" id="SSF53448">
    <property type="entry name" value="Nucleotide-diphospho-sugar transferases"/>
    <property type="match status" value="1"/>
</dbReference>
<dbReference type="Pfam" id="PF00535">
    <property type="entry name" value="Glycos_transf_2"/>
    <property type="match status" value="1"/>
</dbReference>
<feature type="domain" description="Glycosyltransferase 2-like" evidence="4">
    <location>
        <begin position="238"/>
        <end position="357"/>
    </location>
</feature>
<keyword evidence="6" id="KW-1185">Reference proteome</keyword>
<proteinExistence type="inferred from homology"/>
<dbReference type="EMBL" id="VZIZ01000009">
    <property type="protein sequence ID" value="KAF0569374.1"/>
    <property type="molecule type" value="Genomic_DNA"/>
</dbReference>
<dbReference type="GO" id="GO:0016757">
    <property type="term" value="F:glycosyltransferase activity"/>
    <property type="evidence" value="ECO:0007669"/>
    <property type="project" value="UniProtKB-KW"/>
</dbReference>
<evidence type="ECO:0000256" key="1">
    <source>
        <dbReference type="ARBA" id="ARBA00006739"/>
    </source>
</evidence>
<dbReference type="AlphaFoldDB" id="A0A6N7C0H0"/>
<keyword evidence="2" id="KW-0328">Glycosyltransferase</keyword>
<comment type="similarity">
    <text evidence="1">Belongs to the glycosyltransferase 2 family.</text>
</comment>
<evidence type="ECO:0000256" key="3">
    <source>
        <dbReference type="ARBA" id="ARBA00022679"/>
    </source>
</evidence>
<name>A0A6N7C0H0_9GAMM</name>
<comment type="caution">
    <text evidence="5">The sequence shown here is derived from an EMBL/GenBank/DDBJ whole genome shotgun (WGS) entry which is preliminary data.</text>
</comment>
<dbReference type="PANTHER" id="PTHR43685">
    <property type="entry name" value="GLYCOSYLTRANSFERASE"/>
    <property type="match status" value="1"/>
</dbReference>
<evidence type="ECO:0000256" key="2">
    <source>
        <dbReference type="ARBA" id="ARBA00022676"/>
    </source>
</evidence>
<dbReference type="RefSeq" id="WP_160021430.1">
    <property type="nucleotide sequence ID" value="NZ_VZIZ01000009.1"/>
</dbReference>
<sequence>MPKFIFRIPTYYQQIQKRNFAQALALLPNYQWTSTSKRRWMCARLGIYTPLLEAEWQGGSVRSGVAYVQALSAYGKLEECEKVINRLIKRPNISRYLPELIRELAKYNLPLAIKLIHTLPTTKFTIYHRALQSAYLLQGTTKKNHLEKFFDCQKYMAHKDLVSNSIEYPDLLLLESNWQANTHTDKLYYLNNYQSHFDLPNYEVIDDNAAFNSLNLQVENTIYTAPLSMNKEKQFKVSILTTMYNASQYIRSTLESFLNQSWHNIEVILIDDASTDDSLNIAQEVAIKDTRIKIIHQENNTGTFLAKNNGLKHASGEFIICHDSDDWAHPLKIEQQVMPLFLDQTLMATTSDWIKIDNRGNYFARAAFPYKQKNPASLMFRRHTLKYMLQDDFLWQPVRTGADSELFERFKLVFGNQSIRHISKPLTLGAHRSDSLMNAKHTGTQSTDSRIQRLQYWEKWRLEHIEMLRRAHY</sequence>
<dbReference type="InterPro" id="IPR001173">
    <property type="entry name" value="Glyco_trans_2-like"/>
</dbReference>
<reference evidence="5 6" key="1">
    <citation type="submission" date="2019-09" db="EMBL/GenBank/DDBJ databases">
        <title>Draft genome sequence of Psychrobacter nivimaris LAMA 639, in search for biotechnological relevant genes.</title>
        <authorList>
            <person name="Lima A.O.S."/>
            <person name="Staloch B.E.K."/>
            <person name="Freitas R.C."/>
            <person name="Niero H."/>
            <person name="Silva M.A.C."/>
        </authorList>
    </citation>
    <scope>NUCLEOTIDE SEQUENCE [LARGE SCALE GENOMIC DNA]</scope>
    <source>
        <strain evidence="5 6">LAMA 639</strain>
    </source>
</reference>
<dbReference type="CDD" id="cd00761">
    <property type="entry name" value="Glyco_tranf_GTA_type"/>
    <property type="match status" value="1"/>
</dbReference>
<evidence type="ECO:0000313" key="6">
    <source>
        <dbReference type="Proteomes" id="UP000471465"/>
    </source>
</evidence>
<dbReference type="InterPro" id="IPR029044">
    <property type="entry name" value="Nucleotide-diphossugar_trans"/>
</dbReference>
<accession>A0A6N7C0H0</accession>
<dbReference type="Proteomes" id="UP000471465">
    <property type="component" value="Unassembled WGS sequence"/>
</dbReference>
<gene>
    <name evidence="5" type="ORF">FQV37_2855</name>
</gene>
<organism evidence="5 6">
    <name type="scientific">Psychrobacter nivimaris</name>
    <dbReference type="NCBI Taxonomy" id="281738"/>
    <lineage>
        <taxon>Bacteria</taxon>
        <taxon>Pseudomonadati</taxon>
        <taxon>Pseudomonadota</taxon>
        <taxon>Gammaproteobacteria</taxon>
        <taxon>Moraxellales</taxon>
        <taxon>Moraxellaceae</taxon>
        <taxon>Psychrobacter</taxon>
    </lineage>
</organism>
<dbReference type="Gene3D" id="3.90.550.10">
    <property type="entry name" value="Spore Coat Polysaccharide Biosynthesis Protein SpsA, Chain A"/>
    <property type="match status" value="1"/>
</dbReference>
<dbReference type="InterPro" id="IPR050834">
    <property type="entry name" value="Glycosyltransf_2"/>
</dbReference>
<dbReference type="PANTHER" id="PTHR43685:SF5">
    <property type="entry name" value="GLYCOSYLTRANSFERASE EPSE-RELATED"/>
    <property type="match status" value="1"/>
</dbReference>
<evidence type="ECO:0000313" key="5">
    <source>
        <dbReference type="EMBL" id="KAF0569374.1"/>
    </source>
</evidence>
<protein>
    <submittedName>
        <fullName evidence="5">Glycosyl transferase, family 2</fullName>
    </submittedName>
</protein>
<keyword evidence="3 5" id="KW-0808">Transferase</keyword>
<evidence type="ECO:0000259" key="4">
    <source>
        <dbReference type="Pfam" id="PF00535"/>
    </source>
</evidence>